<dbReference type="RefSeq" id="WP_408331099.1">
    <property type="nucleotide sequence ID" value="NZ_JAQQFH010000018.1"/>
</dbReference>
<feature type="transmembrane region" description="Helical" evidence="1">
    <location>
        <begin position="39"/>
        <end position="61"/>
    </location>
</feature>
<dbReference type="EMBL" id="JAQQFN010000024">
    <property type="protein sequence ID" value="MFL9886887.1"/>
    <property type="molecule type" value="Genomic_DNA"/>
</dbReference>
<feature type="transmembrane region" description="Helical" evidence="1">
    <location>
        <begin position="106"/>
        <end position="123"/>
    </location>
</feature>
<keyword evidence="3" id="KW-1185">Reference proteome</keyword>
<evidence type="ECO:0000313" key="2">
    <source>
        <dbReference type="EMBL" id="MFL9886887.1"/>
    </source>
</evidence>
<organism evidence="2 3">
    <name type="scientific">Paraburkholderia agricolaris</name>
    <dbReference type="NCBI Taxonomy" id="2152888"/>
    <lineage>
        <taxon>Bacteria</taxon>
        <taxon>Pseudomonadati</taxon>
        <taxon>Pseudomonadota</taxon>
        <taxon>Betaproteobacteria</taxon>
        <taxon>Burkholderiales</taxon>
        <taxon>Burkholderiaceae</taxon>
        <taxon>Paraburkholderia</taxon>
    </lineage>
</organism>
<feature type="transmembrane region" description="Helical" evidence="1">
    <location>
        <begin position="15"/>
        <end position="33"/>
    </location>
</feature>
<keyword evidence="1" id="KW-0472">Membrane</keyword>
<evidence type="ECO:0000256" key="1">
    <source>
        <dbReference type="SAM" id="Phobius"/>
    </source>
</evidence>
<gene>
    <name evidence="2" type="ORF">PQR66_27860</name>
</gene>
<proteinExistence type="predicted"/>
<keyword evidence="1" id="KW-1133">Transmembrane helix</keyword>
<feature type="transmembrane region" description="Helical" evidence="1">
    <location>
        <begin position="73"/>
        <end position="94"/>
    </location>
</feature>
<accession>A0ABW8ZUN7</accession>
<evidence type="ECO:0000313" key="3">
    <source>
        <dbReference type="Proteomes" id="UP001629249"/>
    </source>
</evidence>
<keyword evidence="1" id="KW-0812">Transmembrane</keyword>
<sequence length="242" mass="27174">MDKRIFIDWIDDKKISTRILVILLVAIYVGAHFGRPVPWVGMAALLGSIVLPFAIFLIWVIDSDWIDRLLKRRWTAILFAGAVVIYGIFARTFSNDLLNTYFKVDPGYFPVTGIFLTTVYLLVGVFQPLVMFPISLAVVMFGGISLLVIFMLDNWCKRLKRAALLCLFAVLASASGQTLGLLQNELPQLAERVALRSDFNDNNRCTADWPAHVDKVLFLNDGNVLAHLPATQSYQVLPCNPR</sequence>
<reference evidence="2 3" key="1">
    <citation type="journal article" date="2024" name="Chem. Sci.">
        <title>Discovery of megapolipeptins by genome mining of a Burkholderiales bacteria collection.</title>
        <authorList>
            <person name="Paulo B.S."/>
            <person name="Recchia M.J.J."/>
            <person name="Lee S."/>
            <person name="Fergusson C.H."/>
            <person name="Romanowski S.B."/>
            <person name="Hernandez A."/>
            <person name="Krull N."/>
            <person name="Liu D.Y."/>
            <person name="Cavanagh H."/>
            <person name="Bos A."/>
            <person name="Gray C.A."/>
            <person name="Murphy B.T."/>
            <person name="Linington R.G."/>
            <person name="Eustaquio A.S."/>
        </authorList>
    </citation>
    <scope>NUCLEOTIDE SEQUENCE [LARGE SCALE GENOMIC DNA]</scope>
    <source>
        <strain evidence="2 3">RL16-012-BIC-B</strain>
    </source>
</reference>
<dbReference type="Proteomes" id="UP001629249">
    <property type="component" value="Unassembled WGS sequence"/>
</dbReference>
<name>A0ABW8ZUN7_9BURK</name>
<protein>
    <submittedName>
        <fullName evidence="2">Uncharacterized protein</fullName>
    </submittedName>
</protein>
<comment type="caution">
    <text evidence="2">The sequence shown here is derived from an EMBL/GenBank/DDBJ whole genome shotgun (WGS) entry which is preliminary data.</text>
</comment>
<feature type="transmembrane region" description="Helical" evidence="1">
    <location>
        <begin position="130"/>
        <end position="150"/>
    </location>
</feature>